<feature type="compositionally biased region" description="Basic and acidic residues" evidence="3">
    <location>
        <begin position="139"/>
        <end position="149"/>
    </location>
</feature>
<gene>
    <name evidence="5" type="ORF">PEVE_00039513</name>
</gene>
<dbReference type="PROSITE" id="PS00845">
    <property type="entry name" value="CAP_GLY_1"/>
    <property type="match status" value="1"/>
</dbReference>
<evidence type="ECO:0000256" key="3">
    <source>
        <dbReference type="SAM" id="MobiDB-lite"/>
    </source>
</evidence>
<evidence type="ECO:0000313" key="5">
    <source>
        <dbReference type="EMBL" id="CAH3035449.1"/>
    </source>
</evidence>
<feature type="compositionally biased region" description="Polar residues" evidence="3">
    <location>
        <begin position="782"/>
        <end position="794"/>
    </location>
</feature>
<comment type="caution">
    <text evidence="5">The sequence shown here is derived from an EMBL/GenBank/DDBJ whole genome shotgun (WGS) entry which is preliminary data.</text>
</comment>
<dbReference type="Gene3D" id="2.30.30.190">
    <property type="entry name" value="CAP Gly-rich-like domain"/>
    <property type="match status" value="1"/>
</dbReference>
<dbReference type="Proteomes" id="UP001159427">
    <property type="component" value="Unassembled WGS sequence"/>
</dbReference>
<accession>A0ABN8MTG1</accession>
<feature type="compositionally biased region" description="Low complexity" evidence="3">
    <location>
        <begin position="21"/>
        <end position="32"/>
    </location>
</feature>
<feature type="region of interest" description="Disordered" evidence="3">
    <location>
        <begin position="876"/>
        <end position="1080"/>
    </location>
</feature>
<feature type="coiled-coil region" evidence="2">
    <location>
        <begin position="1376"/>
        <end position="1410"/>
    </location>
</feature>
<evidence type="ECO:0000256" key="1">
    <source>
        <dbReference type="ARBA" id="ARBA00023054"/>
    </source>
</evidence>
<evidence type="ECO:0000256" key="2">
    <source>
        <dbReference type="SAM" id="Coils"/>
    </source>
</evidence>
<feature type="region of interest" description="Disordered" evidence="3">
    <location>
        <begin position="72"/>
        <end position="96"/>
    </location>
</feature>
<protein>
    <recommendedName>
        <fullName evidence="4">CAP-Gly domain-containing protein</fullName>
    </recommendedName>
</protein>
<feature type="compositionally biased region" description="Polar residues" evidence="3">
    <location>
        <begin position="695"/>
        <end position="709"/>
    </location>
</feature>
<feature type="region of interest" description="Disordered" evidence="3">
    <location>
        <begin position="683"/>
        <end position="847"/>
    </location>
</feature>
<feature type="compositionally biased region" description="Polar residues" evidence="3">
    <location>
        <begin position="956"/>
        <end position="969"/>
    </location>
</feature>
<proteinExistence type="predicted"/>
<reference evidence="5 6" key="1">
    <citation type="submission" date="2022-05" db="EMBL/GenBank/DDBJ databases">
        <authorList>
            <consortium name="Genoscope - CEA"/>
            <person name="William W."/>
        </authorList>
    </citation>
    <scope>NUCLEOTIDE SEQUENCE [LARGE SCALE GENOMIC DNA]</scope>
</reference>
<dbReference type="PANTHER" id="PTHR24200:SF11">
    <property type="entry name" value="TOUCAN, ISOFORM A"/>
    <property type="match status" value="1"/>
</dbReference>
<dbReference type="SUPFAM" id="SSF74924">
    <property type="entry name" value="Cap-Gly domain"/>
    <property type="match status" value="1"/>
</dbReference>
<feature type="region of interest" description="Disordered" evidence="3">
    <location>
        <begin position="1471"/>
        <end position="1492"/>
    </location>
</feature>
<feature type="coiled-coil region" evidence="2">
    <location>
        <begin position="1442"/>
        <end position="1469"/>
    </location>
</feature>
<feature type="compositionally biased region" description="Basic and acidic residues" evidence="3">
    <location>
        <begin position="1036"/>
        <end position="1048"/>
    </location>
</feature>
<dbReference type="EMBL" id="CALNXI010000699">
    <property type="protein sequence ID" value="CAH3035449.1"/>
    <property type="molecule type" value="Genomic_DNA"/>
</dbReference>
<dbReference type="InterPro" id="IPR000938">
    <property type="entry name" value="CAP-Gly_domain"/>
</dbReference>
<feature type="region of interest" description="Disordered" evidence="3">
    <location>
        <begin position="1"/>
        <end position="41"/>
    </location>
</feature>
<evidence type="ECO:0000259" key="4">
    <source>
        <dbReference type="PROSITE" id="PS50245"/>
    </source>
</evidence>
<feature type="region of interest" description="Disordered" evidence="3">
    <location>
        <begin position="129"/>
        <end position="200"/>
    </location>
</feature>
<sequence length="1509" mass="167412">MPISSFHGLRKNSIPTKPWNSTRSSPQRSSPTETRKRSIFGVPQLWTSNEFQDTFEDDQDIERYYNKCSGSPVVNHTPKSRGKTLRKPSLNSQPNSARIKRAGLKRRETFPKFSGECLRRSEAANVLRRSQTDPTIFPADKKPRKDSYKPLKRPSLLWTVSKKEENSSTKFRRRKINKGHSPPSSSSPDESVDSSFSRKRPRQGDKVVCILNKTPQLGILKYIGTTHFADGEWCGILLDEPCGKNDGSVRGVRYFRCRNRYGIFVHSHKVKRADETTLSRLNLLDGFPSPASTEKPDEKGLDTTISRMSSSNVDKVSGGNNIYKHADVKSLRLTKKNRSVSLDRILFQKTKQLAKSLNVFIQNATDKGDKNSWDPNRINRSVSLPKITKNGHYSSTDDRLAGEMAPVEKGENIVKEERSTANGEQKGFNKTTNSNCDSGCEKEDINSSRKPSECQDCSKHCNSSRGQNVPGSVTAVPKVSHAVSLDTHLLTENGQFTCTATDVNDELGCQSHFGNKDDPFLQGRHCSCPSLHSDDHFSEAIKTCLSLGRAERPIIHETNGETEATSETAQVSGFSFNHGVQPHSQSEALEKLFQKTEIGRSKFSSSRDADLGRKGSWPWLTSTPKSSLRSYGSSDDINSGDMTGNDNVLDEGYRPILADAKLISSHLADKSFRLDKSGTFSGTGGIVLESKETGPVSSGKDSVDSNYANSLSGSQGSLSSTGTSDSKGKKIPTKNRIPINSAKIPGSKPSGIHAPKSIPKQSKLEQIRQQQHNRKSALPSAVNKTQLADQTTANPGKKTDSKMTKRHTLATVQDLKTSVPRPSVCKRPVSDGVASLVGNPDKELDAKSKLPVKKMSMPQFSKPSTALHDEKNSKATTLIHKRHSVATSRPPTAPLVKRNSSVARSNSKAGKPSGINVVQKSESNDQGSGVVRQKVTGVQQTPSASAGLKGVAASGPKSQTSRAIQSSNLPKAKGPLAKETKSRPAPSNKKPASQTGKQIAKQPPSNQRPGSSKLPRKLSAAPSNASDSASVTSSVKDQDNLDDLHDADIDTVSVSTDTSDRDTRLPSYGHFQEDEADGKVESPIEVPSCRIMPPDILSETPYLSKHSIGIQVEDDSDSKTIQALKEKGRHLHELVKQRTELCWQLQDQIDEDSLDFVSASVMILSVVHKLQWSQRCSDQLQRKIQSTMEELSVIQEKLAEEEANSVKLQEEMMYQSSEHAVAIETLKADYENVLERTSNELKIKHEGEIALAIETHKAQVHEMRQHHEKEMSELKKSHEEVIASVKEAHRDEIVELESKHSSATDELVEEHQVEIETIKADYDEQQSEFKEKYDKVVSDCSMLNKKLQQSQDQNQKDIETRIQEEIKKYESLPAELDSLKAVLEMKNEEIKRLRKEKMEKHLELEKLEDIKTQTQKLQQENESLSFVVETKSRFERQLSVERDSLRNSLERESAKSKRLSLENEELQWRLINSTSPPGTPSDDGRPLSASSRNSFRLSASFRDVEAIDE</sequence>
<keyword evidence="1 2" id="KW-0175">Coiled coil</keyword>
<dbReference type="InterPro" id="IPR051293">
    <property type="entry name" value="MTUS1/CCDC69"/>
</dbReference>
<feature type="coiled-coil region" evidence="2">
    <location>
        <begin position="1286"/>
        <end position="1328"/>
    </location>
</feature>
<feature type="compositionally biased region" description="Low complexity" evidence="3">
    <location>
        <begin position="1019"/>
        <end position="1035"/>
    </location>
</feature>
<dbReference type="InterPro" id="IPR036859">
    <property type="entry name" value="CAP-Gly_dom_sf"/>
</dbReference>
<keyword evidence="6" id="KW-1185">Reference proteome</keyword>
<feature type="domain" description="CAP-Gly" evidence="4">
    <location>
        <begin position="224"/>
        <end position="266"/>
    </location>
</feature>
<dbReference type="SMART" id="SM01052">
    <property type="entry name" value="CAP_GLY"/>
    <property type="match status" value="1"/>
</dbReference>
<feature type="region of interest" description="Disordered" evidence="3">
    <location>
        <begin position="623"/>
        <end position="646"/>
    </location>
</feature>
<evidence type="ECO:0000313" key="6">
    <source>
        <dbReference type="Proteomes" id="UP001159427"/>
    </source>
</evidence>
<feature type="compositionally biased region" description="Low complexity" evidence="3">
    <location>
        <begin position="710"/>
        <end position="725"/>
    </location>
</feature>
<dbReference type="PANTHER" id="PTHR24200">
    <property type="entry name" value="TOUCAN, ISOFORM A"/>
    <property type="match status" value="1"/>
</dbReference>
<dbReference type="PROSITE" id="PS50245">
    <property type="entry name" value="CAP_GLY_2"/>
    <property type="match status" value="1"/>
</dbReference>
<organism evidence="5 6">
    <name type="scientific">Porites evermanni</name>
    <dbReference type="NCBI Taxonomy" id="104178"/>
    <lineage>
        <taxon>Eukaryota</taxon>
        <taxon>Metazoa</taxon>
        <taxon>Cnidaria</taxon>
        <taxon>Anthozoa</taxon>
        <taxon>Hexacorallia</taxon>
        <taxon>Scleractinia</taxon>
        <taxon>Fungiina</taxon>
        <taxon>Poritidae</taxon>
        <taxon>Porites</taxon>
    </lineage>
</organism>
<feature type="compositionally biased region" description="Low complexity" evidence="3">
    <location>
        <begin position="181"/>
        <end position="195"/>
    </location>
</feature>
<feature type="coiled-coil region" evidence="2">
    <location>
        <begin position="1177"/>
        <end position="1211"/>
    </location>
</feature>
<feature type="compositionally biased region" description="Polar residues" evidence="3">
    <location>
        <begin position="990"/>
        <end position="1010"/>
    </location>
</feature>
<feature type="compositionally biased region" description="Polar residues" evidence="3">
    <location>
        <begin position="916"/>
        <end position="927"/>
    </location>
</feature>
<feature type="compositionally biased region" description="Basic and acidic residues" evidence="3">
    <location>
        <begin position="1071"/>
        <end position="1080"/>
    </location>
</feature>
<feature type="compositionally biased region" description="Polar residues" evidence="3">
    <location>
        <begin position="898"/>
        <end position="908"/>
    </location>
</feature>
<dbReference type="Pfam" id="PF01302">
    <property type="entry name" value="CAP_GLY"/>
    <property type="match status" value="1"/>
</dbReference>
<name>A0ABN8MTG1_9CNID</name>